<evidence type="ECO:0000313" key="11">
    <source>
        <dbReference type="Proteomes" id="UP001237642"/>
    </source>
</evidence>
<sequence>MPNSKYGDRISDQELRKEDEEFIEMKQQQFGDDGLYSIADDDTDGFRTPTCKIPVPAHCLGAPKKSLSRKFERYLEKKQLQFEDGLFSSTEDDDNDGFRTPTSLKHRIQKLAFQKGSVRKLSIQSRWSARPMPMDNSRVDPSRTTSACLEDEYASQSILLQEFSNVSNIEQTWTFKSATGDSQAMFLISQPNLLGNKKRKHIISSNISRDSTSTVSFQWSPFPIEVTGASVICPSPSGSKLLVIRNNENQSQTTFEIWSSSQLEKEFYVSQSIHGSVYADGWFEGISWDSSEKFIAYVAEEPAPSKPTFDGKGYIKGGSKDVDSGCWKGQGSWDEDWGETYAGKRQSRLFVIDINSGEVRPVNGIPKSLSVGQVIWAPSSRNLHQYLVFVGWPSNKRKLGIKYCSNRPCFLHSSRSPFHETEADSRQHMCDANDSPSMIVLTESITSASCPRFSPDGKFLVFSSAKCSVDSGAHNATESLHRIDWPTDGNPCPSMKIIDVVPAVMCPEEGYFPGLYFPSIPNRPWLSDGSTMVMSSIWGSTQTILYVNVLSGNVSRISPSDSNFSWDVLALDGDSVIAVCSSPIHIPQIKYGFLIGKELSSVQWSWVDVSSSILRCSKKVSSSLSALQFSIMKIPVKNTIGNEKLTEGSVRPFEAIFVSSSVKKHDVCDPLIVSLHGGPHDVSLSSFSKSLAFLASVGFSLLIVNYRGSLGFGEEALQSLPGNVGSQDVNDVLTAIDHVTDMGLADPLKITLLGNSHGGFLATHLIGQAPDKFVAAAIRNPVCNLSLMVGTTDIPDWCYVGAYGNKGKSVFTEAPSAEHLAVLHGKSPISHVSKVKAPTLFLLGAMDIRVPISDGLQYARALQEKGVEVKIIVFPSDVHAINRPRSDFESFLNIGVWFKKYCD</sequence>
<name>A0AAD8HAF7_9APIA</name>
<comment type="catalytic activity">
    <reaction evidence="1">
        <text>Cleavage of an N-acetyl or N-formyl amino acid from the N-terminus of a polypeptide.</text>
        <dbReference type="EC" id="3.4.19.1"/>
    </reaction>
</comment>
<dbReference type="GO" id="GO:0008242">
    <property type="term" value="F:omega peptidase activity"/>
    <property type="evidence" value="ECO:0007669"/>
    <property type="project" value="UniProtKB-EC"/>
</dbReference>
<dbReference type="Pfam" id="PF19283">
    <property type="entry name" value="APEH_N"/>
    <property type="match status" value="1"/>
</dbReference>
<feature type="domain" description="Acylamino-acid-releasing enzyme N-terminal" evidence="9">
    <location>
        <begin position="145"/>
        <end position="620"/>
    </location>
</feature>
<dbReference type="AlphaFoldDB" id="A0AAD8HAF7"/>
<dbReference type="Proteomes" id="UP001237642">
    <property type="component" value="Unassembled WGS sequence"/>
</dbReference>
<evidence type="ECO:0000256" key="4">
    <source>
        <dbReference type="ARBA" id="ARBA00011881"/>
    </source>
</evidence>
<dbReference type="FunFam" id="3.40.50.1820:FF:000146">
    <property type="entry name" value="Acylamino-acid-releasing enzyme"/>
    <property type="match status" value="1"/>
</dbReference>
<evidence type="ECO:0000256" key="3">
    <source>
        <dbReference type="ARBA" id="ARBA00010040"/>
    </source>
</evidence>
<dbReference type="EC" id="3.4.19.1" evidence="5"/>
<protein>
    <recommendedName>
        <fullName evidence="5">acylaminoacyl-peptidase</fullName>
        <ecNumber evidence="5">3.4.19.1</ecNumber>
    </recommendedName>
</protein>
<comment type="caution">
    <text evidence="10">The sequence shown here is derived from an EMBL/GenBank/DDBJ whole genome shotgun (WGS) entry which is preliminary data.</text>
</comment>
<organism evidence="10 11">
    <name type="scientific">Heracleum sosnowskyi</name>
    <dbReference type="NCBI Taxonomy" id="360622"/>
    <lineage>
        <taxon>Eukaryota</taxon>
        <taxon>Viridiplantae</taxon>
        <taxon>Streptophyta</taxon>
        <taxon>Embryophyta</taxon>
        <taxon>Tracheophyta</taxon>
        <taxon>Spermatophyta</taxon>
        <taxon>Magnoliopsida</taxon>
        <taxon>eudicotyledons</taxon>
        <taxon>Gunneridae</taxon>
        <taxon>Pentapetalae</taxon>
        <taxon>asterids</taxon>
        <taxon>campanulids</taxon>
        <taxon>Apiales</taxon>
        <taxon>Apiaceae</taxon>
        <taxon>Apioideae</taxon>
        <taxon>apioid superclade</taxon>
        <taxon>Tordylieae</taxon>
        <taxon>Tordyliinae</taxon>
        <taxon>Heracleum</taxon>
    </lineage>
</organism>
<evidence type="ECO:0000256" key="1">
    <source>
        <dbReference type="ARBA" id="ARBA00000721"/>
    </source>
</evidence>
<evidence type="ECO:0000256" key="6">
    <source>
        <dbReference type="ARBA" id="ARBA00022490"/>
    </source>
</evidence>
<dbReference type="InterPro" id="IPR002471">
    <property type="entry name" value="Pept_S9_AS"/>
</dbReference>
<dbReference type="Pfam" id="PF00326">
    <property type="entry name" value="Peptidase_S9"/>
    <property type="match status" value="1"/>
</dbReference>
<feature type="domain" description="Peptidase S9 prolyl oligopeptidase catalytic" evidence="8">
    <location>
        <begin position="686"/>
        <end position="902"/>
    </location>
</feature>
<reference evidence="10" key="2">
    <citation type="submission" date="2023-05" db="EMBL/GenBank/DDBJ databases">
        <authorList>
            <person name="Schelkunov M.I."/>
        </authorList>
    </citation>
    <scope>NUCLEOTIDE SEQUENCE</scope>
    <source>
        <strain evidence="10">Hsosn_3</strain>
        <tissue evidence="10">Leaf</tissue>
    </source>
</reference>
<gene>
    <name evidence="10" type="ORF">POM88_046944</name>
</gene>
<dbReference type="GO" id="GO:0004252">
    <property type="term" value="F:serine-type endopeptidase activity"/>
    <property type="evidence" value="ECO:0007669"/>
    <property type="project" value="InterPro"/>
</dbReference>
<dbReference type="SUPFAM" id="SSF82171">
    <property type="entry name" value="DPP6 N-terminal domain-like"/>
    <property type="match status" value="1"/>
</dbReference>
<reference evidence="10" key="1">
    <citation type="submission" date="2023-02" db="EMBL/GenBank/DDBJ databases">
        <title>Genome of toxic invasive species Heracleum sosnowskyi carries increased number of genes despite the absence of recent whole-genome duplications.</title>
        <authorList>
            <person name="Schelkunov M."/>
            <person name="Shtratnikova V."/>
            <person name="Makarenko M."/>
            <person name="Klepikova A."/>
            <person name="Omelchenko D."/>
            <person name="Novikova G."/>
            <person name="Obukhova E."/>
            <person name="Bogdanov V."/>
            <person name="Penin A."/>
            <person name="Logacheva M."/>
        </authorList>
    </citation>
    <scope>NUCLEOTIDE SEQUENCE</scope>
    <source>
        <strain evidence="10">Hsosn_3</strain>
        <tissue evidence="10">Leaf</tissue>
    </source>
</reference>
<accession>A0AAD8HAF7</accession>
<dbReference type="GO" id="GO:0005737">
    <property type="term" value="C:cytoplasm"/>
    <property type="evidence" value="ECO:0007669"/>
    <property type="project" value="UniProtKB-SubCell"/>
</dbReference>
<dbReference type="GO" id="GO:0006508">
    <property type="term" value="P:proteolysis"/>
    <property type="evidence" value="ECO:0007669"/>
    <property type="project" value="InterPro"/>
</dbReference>
<dbReference type="InterPro" id="IPR001375">
    <property type="entry name" value="Peptidase_S9_cat"/>
</dbReference>
<dbReference type="EMBL" id="JAUIZM010000010">
    <property type="protein sequence ID" value="KAK1362470.1"/>
    <property type="molecule type" value="Genomic_DNA"/>
</dbReference>
<evidence type="ECO:0000256" key="7">
    <source>
        <dbReference type="ARBA" id="ARBA00022801"/>
    </source>
</evidence>
<keyword evidence="7" id="KW-0378">Hydrolase</keyword>
<evidence type="ECO:0000259" key="9">
    <source>
        <dbReference type="Pfam" id="PF19283"/>
    </source>
</evidence>
<dbReference type="InterPro" id="IPR029058">
    <property type="entry name" value="AB_hydrolase_fold"/>
</dbReference>
<dbReference type="InterPro" id="IPR045550">
    <property type="entry name" value="AARE_N"/>
</dbReference>
<dbReference type="PROSITE" id="PS00708">
    <property type="entry name" value="PRO_ENDOPEP_SER"/>
    <property type="match status" value="1"/>
</dbReference>
<comment type="subcellular location">
    <subcellularLocation>
        <location evidence="2">Cytoplasm</location>
    </subcellularLocation>
</comment>
<proteinExistence type="inferred from homology"/>
<evidence type="ECO:0000256" key="2">
    <source>
        <dbReference type="ARBA" id="ARBA00004496"/>
    </source>
</evidence>
<dbReference type="Gene3D" id="3.40.50.1820">
    <property type="entry name" value="alpha/beta hydrolase"/>
    <property type="match status" value="1"/>
</dbReference>
<evidence type="ECO:0000256" key="5">
    <source>
        <dbReference type="ARBA" id="ARBA00012917"/>
    </source>
</evidence>
<comment type="subunit">
    <text evidence="4">Homotetramer.</text>
</comment>
<evidence type="ECO:0000259" key="8">
    <source>
        <dbReference type="Pfam" id="PF00326"/>
    </source>
</evidence>
<keyword evidence="6" id="KW-0963">Cytoplasm</keyword>
<dbReference type="PANTHER" id="PTHR42776:SF4">
    <property type="entry name" value="ACYLAMINO-ACID-RELEASING ENZYME"/>
    <property type="match status" value="1"/>
</dbReference>
<dbReference type="PANTHER" id="PTHR42776">
    <property type="entry name" value="SERINE PEPTIDASE S9 FAMILY MEMBER"/>
    <property type="match status" value="1"/>
</dbReference>
<dbReference type="SUPFAM" id="SSF53474">
    <property type="entry name" value="alpha/beta-Hydrolases"/>
    <property type="match status" value="1"/>
</dbReference>
<keyword evidence="11" id="KW-1185">Reference proteome</keyword>
<comment type="similarity">
    <text evidence="3">Belongs to the peptidase S9C family.</text>
</comment>
<evidence type="ECO:0000313" key="10">
    <source>
        <dbReference type="EMBL" id="KAK1362470.1"/>
    </source>
</evidence>